<keyword evidence="3" id="KW-1185">Reference proteome</keyword>
<sequence>MSAGRIGPWDVAAAVQAARAAKQLYHAHFLARIHPDRPVAVPAASASSSLPQPTAEQIRSDHAATAAHLNAVVAHLTAEADADARTADGGPRRGRREPPPPAATLVWHLLRPAAPCAATAPPTLATLRLAVNPAPRLLGWSPAAAAAAAADLWHGAAHPTVAAAVPASALARLTPDAIARLRCAALATDLATAIALTHATAAAATAAPPLDWTWLRDGYVAPARRLLAAEGLARELASDTAHDRRQAAASTASAHAHLQSVYKRALLRHSPRHGRPPASSPASPASPPRHPTDPFV</sequence>
<accession>A0A4P9XA44</accession>
<evidence type="ECO:0000256" key="1">
    <source>
        <dbReference type="SAM" id="MobiDB-lite"/>
    </source>
</evidence>
<dbReference type="EMBL" id="ML014148">
    <property type="protein sequence ID" value="RKP02233.1"/>
    <property type="molecule type" value="Genomic_DNA"/>
</dbReference>
<evidence type="ECO:0000313" key="3">
    <source>
        <dbReference type="Proteomes" id="UP000274922"/>
    </source>
</evidence>
<gene>
    <name evidence="2" type="ORF">CXG81DRAFT_25093</name>
</gene>
<organism evidence="2 3">
    <name type="scientific">Caulochytrium protostelioides</name>
    <dbReference type="NCBI Taxonomy" id="1555241"/>
    <lineage>
        <taxon>Eukaryota</taxon>
        <taxon>Fungi</taxon>
        <taxon>Fungi incertae sedis</taxon>
        <taxon>Chytridiomycota</taxon>
        <taxon>Chytridiomycota incertae sedis</taxon>
        <taxon>Chytridiomycetes</taxon>
        <taxon>Caulochytriales</taxon>
        <taxon>Caulochytriaceae</taxon>
        <taxon>Caulochytrium</taxon>
    </lineage>
</organism>
<name>A0A4P9XA44_9FUNG</name>
<dbReference type="AlphaFoldDB" id="A0A4P9XA44"/>
<feature type="region of interest" description="Disordered" evidence="1">
    <location>
        <begin position="267"/>
        <end position="296"/>
    </location>
</feature>
<protein>
    <submittedName>
        <fullName evidence="2">Uncharacterized protein</fullName>
    </submittedName>
</protein>
<feature type="region of interest" description="Disordered" evidence="1">
    <location>
        <begin position="82"/>
        <end position="102"/>
    </location>
</feature>
<dbReference type="Proteomes" id="UP000274922">
    <property type="component" value="Unassembled WGS sequence"/>
</dbReference>
<reference evidence="3" key="1">
    <citation type="journal article" date="2018" name="Nat. Microbiol.">
        <title>Leveraging single-cell genomics to expand the fungal tree of life.</title>
        <authorList>
            <person name="Ahrendt S.R."/>
            <person name="Quandt C.A."/>
            <person name="Ciobanu D."/>
            <person name="Clum A."/>
            <person name="Salamov A."/>
            <person name="Andreopoulos B."/>
            <person name="Cheng J.F."/>
            <person name="Woyke T."/>
            <person name="Pelin A."/>
            <person name="Henrissat B."/>
            <person name="Reynolds N.K."/>
            <person name="Benny G.L."/>
            <person name="Smith M.E."/>
            <person name="James T.Y."/>
            <person name="Grigoriev I.V."/>
        </authorList>
    </citation>
    <scope>NUCLEOTIDE SEQUENCE [LARGE SCALE GENOMIC DNA]</scope>
    <source>
        <strain evidence="3">ATCC 52028</strain>
    </source>
</reference>
<proteinExistence type="predicted"/>
<evidence type="ECO:0000313" key="2">
    <source>
        <dbReference type="EMBL" id="RKP02233.1"/>
    </source>
</evidence>